<evidence type="ECO:0000313" key="2">
    <source>
        <dbReference type="EMBL" id="OLP91092.1"/>
    </source>
</evidence>
<evidence type="ECO:0000313" key="3">
    <source>
        <dbReference type="Proteomes" id="UP000186817"/>
    </source>
</evidence>
<organism evidence="2 3">
    <name type="scientific">Symbiodinium microadriaticum</name>
    <name type="common">Dinoflagellate</name>
    <name type="synonym">Zooxanthella microadriatica</name>
    <dbReference type="NCBI Taxonomy" id="2951"/>
    <lineage>
        <taxon>Eukaryota</taxon>
        <taxon>Sar</taxon>
        <taxon>Alveolata</taxon>
        <taxon>Dinophyceae</taxon>
        <taxon>Suessiales</taxon>
        <taxon>Symbiodiniaceae</taxon>
        <taxon>Symbiodinium</taxon>
    </lineage>
</organism>
<dbReference type="AlphaFoldDB" id="A0A1Q9D7A2"/>
<feature type="region of interest" description="Disordered" evidence="1">
    <location>
        <begin position="1"/>
        <end position="32"/>
    </location>
</feature>
<feature type="compositionally biased region" description="Basic residues" evidence="1">
    <location>
        <begin position="261"/>
        <end position="271"/>
    </location>
</feature>
<dbReference type="Proteomes" id="UP000186817">
    <property type="component" value="Unassembled WGS sequence"/>
</dbReference>
<reference evidence="2 3" key="1">
    <citation type="submission" date="2016-02" db="EMBL/GenBank/DDBJ databases">
        <title>Genome analysis of coral dinoflagellate symbionts highlights evolutionary adaptations to a symbiotic lifestyle.</title>
        <authorList>
            <person name="Aranda M."/>
            <person name="Li Y."/>
            <person name="Liew Y.J."/>
            <person name="Baumgarten S."/>
            <person name="Simakov O."/>
            <person name="Wilson M."/>
            <person name="Piel J."/>
            <person name="Ashoor H."/>
            <person name="Bougouffa S."/>
            <person name="Bajic V.B."/>
            <person name="Ryu T."/>
            <person name="Ravasi T."/>
            <person name="Bayer T."/>
            <person name="Micklem G."/>
            <person name="Kim H."/>
            <person name="Bhak J."/>
            <person name="Lajeunesse T.C."/>
            <person name="Voolstra C.R."/>
        </authorList>
    </citation>
    <scope>NUCLEOTIDE SEQUENCE [LARGE SCALE GENOMIC DNA]</scope>
    <source>
        <strain evidence="2 3">CCMP2467</strain>
    </source>
</reference>
<proteinExistence type="predicted"/>
<protein>
    <submittedName>
        <fullName evidence="2">Uncharacterized protein</fullName>
    </submittedName>
</protein>
<name>A0A1Q9D7A2_SYMMI</name>
<dbReference type="EMBL" id="LSRX01000680">
    <property type="protein sequence ID" value="OLP91092.1"/>
    <property type="molecule type" value="Genomic_DNA"/>
</dbReference>
<evidence type="ECO:0000256" key="1">
    <source>
        <dbReference type="SAM" id="MobiDB-lite"/>
    </source>
</evidence>
<accession>A0A1Q9D7A2</accession>
<gene>
    <name evidence="2" type="ORF">AK812_SmicGene27261</name>
</gene>
<dbReference type="OrthoDB" id="10390648at2759"/>
<comment type="caution">
    <text evidence="2">The sequence shown here is derived from an EMBL/GenBank/DDBJ whole genome shotgun (WGS) entry which is preliminary data.</text>
</comment>
<feature type="compositionally biased region" description="Pro residues" evidence="1">
    <location>
        <begin position="9"/>
        <end position="28"/>
    </location>
</feature>
<keyword evidence="3" id="KW-1185">Reference proteome</keyword>
<sequence>MSYQQMPRKSPPQVPPQTKAPPPQPPAVPESGLPLAVANLRCVLEAAHAGGWPAWKALAEEMTIADRTALAEFSSVLMVVPPASPPPPAELADHMRRILPTTAATASDVQPTSSSDTMGAPPAAWAGQTTWQAPATTPTPAHDDGVSGSVFLDAPTTDRANHTGAVFLGAGGTTTDEWRRAPSGLTAELIRRNTERMAAELAALSQASTPGVVYDVDAEGRRRRAPPRGAETRPSRPTSPPTGRQSVGQTPNNFAIYSPPCRRRPRRQKKS</sequence>
<feature type="region of interest" description="Disordered" evidence="1">
    <location>
        <begin position="213"/>
        <end position="271"/>
    </location>
</feature>